<dbReference type="InterPro" id="IPR041458">
    <property type="entry name" value="Rv3651-like_N"/>
</dbReference>
<dbReference type="InterPro" id="IPR041439">
    <property type="entry name" value="Rv3651-like_middle"/>
</dbReference>
<accession>A0A7I7XQJ2</accession>
<sequence>MGHDWLLVETLGSEPAVVARGRELAELVPIRSVLRRSPYLAAIQTAITETVASGTSLASINPKGSRVICTEPVRMTDGAVHGVHVWVGPKDTEPPERAMPGPLIWNLTTGLATDTAQSLLNSGLDPDTDTSRSRAFVDDLPDRNLSPMEARALARAGEAAPGTTYCNVWNVADQEGKPISVGFVVRVNLERVEGGAQHRIARAMNWRASTP</sequence>
<reference evidence="1" key="2">
    <citation type="submission" date="2020-02" db="EMBL/GenBank/DDBJ databases">
        <authorList>
            <person name="Matsumoto Y."/>
            <person name="Motooka D."/>
            <person name="Nakamura S."/>
        </authorList>
    </citation>
    <scope>NUCLEOTIDE SEQUENCE</scope>
    <source>
        <strain evidence="1">JCM 13671</strain>
    </source>
</reference>
<organism evidence="1 2">
    <name type="scientific">Mycolicibacterium confluentis</name>
    <dbReference type="NCBI Taxonomy" id="28047"/>
    <lineage>
        <taxon>Bacteria</taxon>
        <taxon>Bacillati</taxon>
        <taxon>Actinomycetota</taxon>
        <taxon>Actinomycetes</taxon>
        <taxon>Mycobacteriales</taxon>
        <taxon>Mycobacteriaceae</taxon>
        <taxon>Mycolicibacterium</taxon>
    </lineage>
</organism>
<keyword evidence="2" id="KW-1185">Reference proteome</keyword>
<dbReference type="EMBL" id="AP022612">
    <property type="protein sequence ID" value="BBZ31414.1"/>
    <property type="molecule type" value="Genomic_DNA"/>
</dbReference>
<dbReference type="AlphaFoldDB" id="A0A7I7XQJ2"/>
<protein>
    <submittedName>
        <fullName evidence="1">Uncharacterized protein</fullName>
    </submittedName>
</protein>
<dbReference type="Pfam" id="PF18621">
    <property type="entry name" value="Rv3651-like_middle"/>
    <property type="match status" value="1"/>
</dbReference>
<dbReference type="Pfam" id="PF18007">
    <property type="entry name" value="Rv3651-like_N"/>
    <property type="match status" value="1"/>
</dbReference>
<evidence type="ECO:0000313" key="2">
    <source>
        <dbReference type="Proteomes" id="UP000466931"/>
    </source>
</evidence>
<proteinExistence type="predicted"/>
<name>A0A7I7XQJ2_9MYCO</name>
<evidence type="ECO:0000313" key="1">
    <source>
        <dbReference type="EMBL" id="BBZ31414.1"/>
    </source>
</evidence>
<dbReference type="OrthoDB" id="4745618at2"/>
<reference evidence="1" key="1">
    <citation type="journal article" date="2019" name="Emerg. Microbes Infect.">
        <title>Comprehensive subspecies identification of 175 nontuberculous mycobacteria species based on 7547 genomic profiles.</title>
        <authorList>
            <person name="Matsumoto Y."/>
            <person name="Kinjo T."/>
            <person name="Motooka D."/>
            <person name="Nabeya D."/>
            <person name="Jung N."/>
            <person name="Uechi K."/>
            <person name="Horii T."/>
            <person name="Iida T."/>
            <person name="Fujita J."/>
            <person name="Nakamura S."/>
        </authorList>
    </citation>
    <scope>NUCLEOTIDE SEQUENCE [LARGE SCALE GENOMIC DNA]</scope>
    <source>
        <strain evidence="1">JCM 13671</strain>
    </source>
</reference>
<gene>
    <name evidence="1" type="ORF">MCNF_00190</name>
</gene>
<dbReference type="RefSeq" id="WP_085152373.1">
    <property type="nucleotide sequence ID" value="NZ_AP022612.1"/>
</dbReference>
<dbReference type="Proteomes" id="UP000466931">
    <property type="component" value="Chromosome"/>
</dbReference>